<keyword evidence="5" id="KW-1185">Reference proteome</keyword>
<dbReference type="InterPro" id="IPR002941">
    <property type="entry name" value="DNA_methylase_N4/N6"/>
</dbReference>
<dbReference type="EMBL" id="JBHSMG010000001">
    <property type="protein sequence ID" value="MFC5501316.1"/>
    <property type="molecule type" value="Genomic_DNA"/>
</dbReference>
<dbReference type="GO" id="GO:0032259">
    <property type="term" value="P:methylation"/>
    <property type="evidence" value="ECO:0007669"/>
    <property type="project" value="UniProtKB-KW"/>
</dbReference>
<dbReference type="CDD" id="cd02440">
    <property type="entry name" value="AdoMet_MTases"/>
    <property type="match status" value="1"/>
</dbReference>
<dbReference type="Gene3D" id="3.40.50.150">
    <property type="entry name" value="Vaccinia Virus protein VP39"/>
    <property type="match status" value="2"/>
</dbReference>
<feature type="domain" description="DNA methylase N-4/N-6" evidence="3">
    <location>
        <begin position="19"/>
        <end position="79"/>
    </location>
</feature>
<evidence type="ECO:0000256" key="1">
    <source>
        <dbReference type="ARBA" id="ARBA00022603"/>
    </source>
</evidence>
<dbReference type="InterPro" id="IPR029063">
    <property type="entry name" value="SAM-dependent_MTases_sf"/>
</dbReference>
<proteinExistence type="predicted"/>
<accession>A0ABW0NL60</accession>
<keyword evidence="2" id="KW-0808">Transferase</keyword>
<protein>
    <submittedName>
        <fullName evidence="4">DNA methyltransferase</fullName>
    </submittedName>
</protein>
<evidence type="ECO:0000313" key="5">
    <source>
        <dbReference type="Proteomes" id="UP001596039"/>
    </source>
</evidence>
<dbReference type="Proteomes" id="UP001596039">
    <property type="component" value="Unassembled WGS sequence"/>
</dbReference>
<gene>
    <name evidence="4" type="ORF">ACFPJ4_03565</name>
</gene>
<evidence type="ECO:0000256" key="2">
    <source>
        <dbReference type="ARBA" id="ARBA00022679"/>
    </source>
</evidence>
<comment type="caution">
    <text evidence="4">The sequence shown here is derived from an EMBL/GenBank/DDBJ whole genome shotgun (WGS) entry which is preliminary data.</text>
</comment>
<evidence type="ECO:0000313" key="4">
    <source>
        <dbReference type="EMBL" id="MFC5501316.1"/>
    </source>
</evidence>
<organism evidence="4 5">
    <name type="scientific">Lysinimonas soli</name>
    <dbReference type="NCBI Taxonomy" id="1074233"/>
    <lineage>
        <taxon>Bacteria</taxon>
        <taxon>Bacillati</taxon>
        <taxon>Actinomycetota</taxon>
        <taxon>Actinomycetes</taxon>
        <taxon>Micrococcales</taxon>
        <taxon>Microbacteriaceae</taxon>
        <taxon>Lysinimonas</taxon>
    </lineage>
</organism>
<dbReference type="GO" id="GO:0008168">
    <property type="term" value="F:methyltransferase activity"/>
    <property type="evidence" value="ECO:0007669"/>
    <property type="project" value="UniProtKB-KW"/>
</dbReference>
<dbReference type="Pfam" id="PF01555">
    <property type="entry name" value="N6_N4_Mtase"/>
    <property type="match status" value="1"/>
</dbReference>
<sequence>MSTWGSNRDSPELPFQGWRRFKEAFAPELVARAIEECELTVQAVVDPFCGSGTTALTAQFLGAHPVSVEINPYLADLAEAKLATYDLAAVEADFREAIRESVTAEIEREAARLPPTFREPGKKGRWIFKAETADQILGLRVAIERLEEPSHRRLFKALLGGVLVDVSNTRISGKGRRYRQNWAHRQASPAELLAAFESRTSLALRDLRQFGQRPGRSYQLVRDDSRAVTYEPDTFELSVFSPPYPNSFDYTDVYNIELWMLGYLESFEDNGRLRRSTLSSHVQVGRAFAAAPVGSDHLLETLSALNDRRDALWDPRIADMVGAYFSDLLSVTDNVAKAMKRRGEIWMIVGDSRYAGVDVPVATIMAELAPAIGLSVLRMEASRSMRASPQQGGAEILPETLLVLKRD</sequence>
<evidence type="ECO:0000259" key="3">
    <source>
        <dbReference type="Pfam" id="PF01555"/>
    </source>
</evidence>
<dbReference type="SUPFAM" id="SSF53335">
    <property type="entry name" value="S-adenosyl-L-methionine-dependent methyltransferases"/>
    <property type="match status" value="3"/>
</dbReference>
<keyword evidence="1 4" id="KW-0489">Methyltransferase</keyword>
<name>A0ABW0NL60_9MICO</name>
<reference evidence="5" key="1">
    <citation type="journal article" date="2019" name="Int. J. Syst. Evol. Microbiol.">
        <title>The Global Catalogue of Microorganisms (GCM) 10K type strain sequencing project: providing services to taxonomists for standard genome sequencing and annotation.</title>
        <authorList>
            <consortium name="The Broad Institute Genomics Platform"/>
            <consortium name="The Broad Institute Genome Sequencing Center for Infectious Disease"/>
            <person name="Wu L."/>
            <person name="Ma J."/>
        </authorList>
    </citation>
    <scope>NUCLEOTIDE SEQUENCE [LARGE SCALE GENOMIC DNA]</scope>
    <source>
        <strain evidence="5">CGMCC 4.6997</strain>
    </source>
</reference>
<dbReference type="RefSeq" id="WP_386739763.1">
    <property type="nucleotide sequence ID" value="NZ_JBHSMG010000001.1"/>
</dbReference>